<protein>
    <submittedName>
        <fullName evidence="2">Putative NAD dependent epimerase/dehydratase</fullName>
    </submittedName>
</protein>
<dbReference type="InterPro" id="IPR027417">
    <property type="entry name" value="P-loop_NTPase"/>
</dbReference>
<dbReference type="OMA" id="KSWIHIL"/>
<dbReference type="Pfam" id="PF17784">
    <property type="entry name" value="Sulfotransfer_4"/>
    <property type="match status" value="1"/>
</dbReference>
<dbReference type="InterPro" id="IPR040632">
    <property type="entry name" value="Sulfotransfer_4"/>
</dbReference>
<feature type="transmembrane region" description="Helical" evidence="1">
    <location>
        <begin position="253"/>
        <end position="273"/>
    </location>
</feature>
<keyword evidence="1" id="KW-0472">Membrane</keyword>
<dbReference type="PANTHER" id="PTHR36978:SF3">
    <property type="entry name" value="P-LOOP CONTAINING NUCLEOSIDE TRIPHOSPHATE HYDROLASE PROTEIN"/>
    <property type="match status" value="1"/>
</dbReference>
<keyword evidence="3" id="KW-1185">Reference proteome</keyword>
<keyword evidence="1" id="KW-1133">Transmembrane helix</keyword>
<keyword evidence="1" id="KW-0812">Transmembrane</keyword>
<evidence type="ECO:0000313" key="2">
    <source>
        <dbReference type="EMBL" id="PYI14826.1"/>
    </source>
</evidence>
<evidence type="ECO:0000256" key="1">
    <source>
        <dbReference type="SAM" id="Phobius"/>
    </source>
</evidence>
<sequence length="275" mass="30811">MGQAASAPQPGTQLQVIGAGLPRTGTASFSAALTILLDGPVYHGGTQLTRGSPGELRAWIRILRCWLAGGEQSPQRRECQRLLRHQLDGYAAITDAPGCQLLPELLALYPDAKVICTVRDPAAWEKSMAQVHSFTRLHFLKLLLLPLPGMRHFVDFTWLLRRQWCRLYADDRSLTSVQQVRDTLIHRSVYERHIAWLEANVPADRVVFVDVRDGWEPLCRALGKEVPAGIPFPRINDADAIARTGREYIRRAMVRWVAILGVAGTAVLLLQRWRG</sequence>
<evidence type="ECO:0000313" key="3">
    <source>
        <dbReference type="Proteomes" id="UP000249829"/>
    </source>
</evidence>
<dbReference type="AlphaFoldDB" id="A0A2V5I5C4"/>
<dbReference type="SUPFAM" id="SSF52540">
    <property type="entry name" value="P-loop containing nucleoside triphosphate hydrolases"/>
    <property type="match status" value="1"/>
</dbReference>
<accession>A0A2V5I5C4</accession>
<reference evidence="2 3" key="1">
    <citation type="submission" date="2018-02" db="EMBL/GenBank/DDBJ databases">
        <title>The genomes of Aspergillus section Nigri reveals drivers in fungal speciation.</title>
        <authorList>
            <consortium name="DOE Joint Genome Institute"/>
            <person name="Vesth T.C."/>
            <person name="Nybo J."/>
            <person name="Theobald S."/>
            <person name="Brandl J."/>
            <person name="Frisvad J.C."/>
            <person name="Nielsen K.F."/>
            <person name="Lyhne E.K."/>
            <person name="Kogle M.E."/>
            <person name="Kuo A."/>
            <person name="Riley R."/>
            <person name="Clum A."/>
            <person name="Nolan M."/>
            <person name="Lipzen A."/>
            <person name="Salamov A."/>
            <person name="Henrissat B."/>
            <person name="Wiebenga A."/>
            <person name="De vries R.P."/>
            <person name="Grigoriev I.V."/>
            <person name="Mortensen U.H."/>
            <person name="Andersen M.R."/>
            <person name="Baker S.E."/>
        </authorList>
    </citation>
    <scope>NUCLEOTIDE SEQUENCE [LARGE SCALE GENOMIC DNA]</scope>
    <source>
        <strain evidence="2 3">CBS 115571</strain>
    </source>
</reference>
<dbReference type="Gene3D" id="3.40.50.300">
    <property type="entry name" value="P-loop containing nucleotide triphosphate hydrolases"/>
    <property type="match status" value="1"/>
</dbReference>
<name>A0A2V5I5C4_ASPV1</name>
<proteinExistence type="predicted"/>
<dbReference type="STRING" id="1450538.A0A2V5I5C4"/>
<dbReference type="Proteomes" id="UP000249829">
    <property type="component" value="Unassembled WGS sequence"/>
</dbReference>
<organism evidence="2 3">
    <name type="scientific">Aspergillus violaceofuscus (strain CBS 115571)</name>
    <dbReference type="NCBI Taxonomy" id="1450538"/>
    <lineage>
        <taxon>Eukaryota</taxon>
        <taxon>Fungi</taxon>
        <taxon>Dikarya</taxon>
        <taxon>Ascomycota</taxon>
        <taxon>Pezizomycotina</taxon>
        <taxon>Eurotiomycetes</taxon>
        <taxon>Eurotiomycetidae</taxon>
        <taxon>Eurotiales</taxon>
        <taxon>Aspergillaceae</taxon>
        <taxon>Aspergillus</taxon>
    </lineage>
</organism>
<gene>
    <name evidence="2" type="ORF">BO99DRAFT_344152</name>
</gene>
<dbReference type="PANTHER" id="PTHR36978">
    <property type="entry name" value="P-LOOP CONTAINING NUCLEOTIDE TRIPHOSPHATE HYDROLASE"/>
    <property type="match status" value="1"/>
</dbReference>
<dbReference type="EMBL" id="KZ825202">
    <property type="protein sequence ID" value="PYI14826.1"/>
    <property type="molecule type" value="Genomic_DNA"/>
</dbReference>